<protein>
    <recommendedName>
        <fullName evidence="4">Two pore domain potassium channel family protein</fullName>
    </recommendedName>
</protein>
<proteinExistence type="predicted"/>
<evidence type="ECO:0008006" key="4">
    <source>
        <dbReference type="Google" id="ProtNLM"/>
    </source>
</evidence>
<keyword evidence="1" id="KW-0472">Membrane</keyword>
<evidence type="ECO:0000256" key="1">
    <source>
        <dbReference type="SAM" id="Phobius"/>
    </source>
</evidence>
<dbReference type="Proteomes" id="UP001169027">
    <property type="component" value="Unassembled WGS sequence"/>
</dbReference>
<reference evidence="2" key="1">
    <citation type="submission" date="2023-06" db="EMBL/GenBank/DDBJ databases">
        <authorList>
            <person name="Jiang Y."/>
            <person name="Liu Q."/>
        </authorList>
    </citation>
    <scope>NUCLEOTIDE SEQUENCE</scope>
    <source>
        <strain evidence="2">CGMCC 1.12090</strain>
    </source>
</reference>
<keyword evidence="1" id="KW-1133">Transmembrane helix</keyword>
<gene>
    <name evidence="2" type="ORF">Q2T77_10250</name>
</gene>
<dbReference type="RefSeq" id="WP_301807693.1">
    <property type="nucleotide sequence ID" value="NZ_JAUJZH010000006.1"/>
</dbReference>
<keyword evidence="3" id="KW-1185">Reference proteome</keyword>
<feature type="transmembrane region" description="Helical" evidence="1">
    <location>
        <begin position="145"/>
        <end position="169"/>
    </location>
</feature>
<dbReference type="EMBL" id="JAUKVY010000006">
    <property type="protein sequence ID" value="MDO1532668.1"/>
    <property type="molecule type" value="Genomic_DNA"/>
</dbReference>
<organism evidence="2 3">
    <name type="scientific">Variovorax ginsengisoli</name>
    <dbReference type="NCBI Taxonomy" id="363844"/>
    <lineage>
        <taxon>Bacteria</taxon>
        <taxon>Pseudomonadati</taxon>
        <taxon>Pseudomonadota</taxon>
        <taxon>Betaproteobacteria</taxon>
        <taxon>Burkholderiales</taxon>
        <taxon>Comamonadaceae</taxon>
        <taxon>Variovorax</taxon>
    </lineage>
</organism>
<keyword evidence="1" id="KW-0812">Transmembrane</keyword>
<accession>A0ABT8S2D3</accession>
<name>A0ABT8S2D3_9BURK</name>
<evidence type="ECO:0000313" key="3">
    <source>
        <dbReference type="Proteomes" id="UP001169027"/>
    </source>
</evidence>
<sequence>MADSKFDTDSLPGVMSTAASDLQSLRPSLVENALTQALPLPDIMFGGAVLVFVVMFHAFWIRVITSSFLKHTSALHVRASLWRADLLFTVTVMMLLALHLAEIVVWSAALIFGDIVDGWSTAAYFAANCYTALGEPFSLPRAWRIVPPIIGISGIFAFAWTASVLVNFVSRYNDLRADILGRSKASQPARADNMAP</sequence>
<feature type="transmembrane region" description="Helical" evidence="1">
    <location>
        <begin position="43"/>
        <end position="65"/>
    </location>
</feature>
<feature type="transmembrane region" description="Helical" evidence="1">
    <location>
        <begin position="86"/>
        <end position="112"/>
    </location>
</feature>
<comment type="caution">
    <text evidence="2">The sequence shown here is derived from an EMBL/GenBank/DDBJ whole genome shotgun (WGS) entry which is preliminary data.</text>
</comment>
<evidence type="ECO:0000313" key="2">
    <source>
        <dbReference type="EMBL" id="MDO1532668.1"/>
    </source>
</evidence>